<dbReference type="AlphaFoldDB" id="A0A7J7IST1"/>
<name>A0A7J7IST1_BUGNE</name>
<dbReference type="Gene3D" id="3.40.50.2300">
    <property type="match status" value="2"/>
</dbReference>
<reference evidence="2" key="1">
    <citation type="submission" date="2020-06" db="EMBL/GenBank/DDBJ databases">
        <title>Draft genome of Bugula neritina, a colonial animal packing powerful symbionts and potential medicines.</title>
        <authorList>
            <person name="Rayko M."/>
        </authorList>
    </citation>
    <scope>NUCLEOTIDE SEQUENCE [LARGE SCALE GENOMIC DNA]</scope>
    <source>
        <strain evidence="2">Kwan_BN1</strain>
    </source>
</reference>
<comment type="caution">
    <text evidence="2">The sequence shown here is derived from an EMBL/GenBank/DDBJ whole genome shotgun (WGS) entry which is preliminary data.</text>
</comment>
<protein>
    <recommendedName>
        <fullName evidence="4">Receptor ligand binding region domain-containing protein</fullName>
    </recommendedName>
</protein>
<dbReference type="EMBL" id="VXIV02003536">
    <property type="protein sequence ID" value="KAF6016454.1"/>
    <property type="molecule type" value="Genomic_DNA"/>
</dbReference>
<dbReference type="InterPro" id="IPR028082">
    <property type="entry name" value="Peripla_BP_I"/>
</dbReference>
<sequence>MKLLLGFGLLYLFALLCEPSESQSCGLRSVVPVSQAHIIYVSNEDEYCKPGSVAADSASVDSAKEILQSINMNSSLSFGLQVLPLCHLNQITRVQIGAKILQQLPPVDQCQPTIPENSTSSLIGVIAPFHLNLQDVLGETDIPLVTLGETSANDESAENVFYTSNSLIFRAKAMAQLAVKLNWDYTTVAYGSDPVSHELKALLEDELKANLICVDEYFEFSDTSAACDIASRISNDAKPKAVIVIGLKNGVTLNHDRSDSLEWIVSPHLPESKPLQYLLYRKTLFTLYSTIILMQCQSP</sequence>
<feature type="signal peptide" evidence="1">
    <location>
        <begin position="1"/>
        <end position="22"/>
    </location>
</feature>
<feature type="chain" id="PRO_5029554439" description="Receptor ligand binding region domain-containing protein" evidence="1">
    <location>
        <begin position="23"/>
        <end position="299"/>
    </location>
</feature>
<dbReference type="Proteomes" id="UP000593567">
    <property type="component" value="Unassembled WGS sequence"/>
</dbReference>
<accession>A0A7J7IST1</accession>
<evidence type="ECO:0000313" key="2">
    <source>
        <dbReference type="EMBL" id="KAF6016454.1"/>
    </source>
</evidence>
<keyword evidence="3" id="KW-1185">Reference proteome</keyword>
<evidence type="ECO:0008006" key="4">
    <source>
        <dbReference type="Google" id="ProtNLM"/>
    </source>
</evidence>
<gene>
    <name evidence="2" type="ORF">EB796_025235</name>
</gene>
<dbReference type="SUPFAM" id="SSF53822">
    <property type="entry name" value="Periplasmic binding protein-like I"/>
    <property type="match status" value="1"/>
</dbReference>
<evidence type="ECO:0000313" key="3">
    <source>
        <dbReference type="Proteomes" id="UP000593567"/>
    </source>
</evidence>
<keyword evidence="1" id="KW-0732">Signal</keyword>
<proteinExistence type="predicted"/>
<organism evidence="2 3">
    <name type="scientific">Bugula neritina</name>
    <name type="common">Brown bryozoan</name>
    <name type="synonym">Sertularia neritina</name>
    <dbReference type="NCBI Taxonomy" id="10212"/>
    <lineage>
        <taxon>Eukaryota</taxon>
        <taxon>Metazoa</taxon>
        <taxon>Spiralia</taxon>
        <taxon>Lophotrochozoa</taxon>
        <taxon>Bryozoa</taxon>
        <taxon>Gymnolaemata</taxon>
        <taxon>Cheilostomatida</taxon>
        <taxon>Flustrina</taxon>
        <taxon>Buguloidea</taxon>
        <taxon>Bugulidae</taxon>
        <taxon>Bugula</taxon>
    </lineage>
</organism>
<evidence type="ECO:0000256" key="1">
    <source>
        <dbReference type="SAM" id="SignalP"/>
    </source>
</evidence>